<evidence type="ECO:0000313" key="1">
    <source>
        <dbReference type="EMBL" id="CAD7254399.1"/>
    </source>
</evidence>
<dbReference type="OrthoDB" id="438440at2759"/>
<accession>A0A7R9AI10</accession>
<evidence type="ECO:0000313" key="2">
    <source>
        <dbReference type="Proteomes" id="UP000677054"/>
    </source>
</evidence>
<reference evidence="1" key="1">
    <citation type="submission" date="2020-11" db="EMBL/GenBank/DDBJ databases">
        <authorList>
            <person name="Tran Van P."/>
        </authorList>
    </citation>
    <scope>NUCLEOTIDE SEQUENCE</scope>
</reference>
<name>A0A7R9AI10_9CRUS</name>
<gene>
    <name evidence="1" type="ORF">DSTB1V02_LOCUS14145</name>
</gene>
<dbReference type="Proteomes" id="UP000677054">
    <property type="component" value="Unassembled WGS sequence"/>
</dbReference>
<protein>
    <submittedName>
        <fullName evidence="1">Uncharacterized protein</fullName>
    </submittedName>
</protein>
<dbReference type="AlphaFoldDB" id="A0A7R9AI10"/>
<dbReference type="EMBL" id="LR908968">
    <property type="protein sequence ID" value="CAD7254399.1"/>
    <property type="molecule type" value="Genomic_DNA"/>
</dbReference>
<organism evidence="1">
    <name type="scientific">Darwinula stevensoni</name>
    <dbReference type="NCBI Taxonomy" id="69355"/>
    <lineage>
        <taxon>Eukaryota</taxon>
        <taxon>Metazoa</taxon>
        <taxon>Ecdysozoa</taxon>
        <taxon>Arthropoda</taxon>
        <taxon>Crustacea</taxon>
        <taxon>Oligostraca</taxon>
        <taxon>Ostracoda</taxon>
        <taxon>Podocopa</taxon>
        <taxon>Podocopida</taxon>
        <taxon>Darwinulocopina</taxon>
        <taxon>Darwinuloidea</taxon>
        <taxon>Darwinulidae</taxon>
        <taxon>Darwinula</taxon>
    </lineage>
</organism>
<proteinExistence type="predicted"/>
<keyword evidence="2" id="KW-1185">Reference proteome</keyword>
<sequence>MCPQWGTILGCMCCRPQEELDSMLLEEFLGNREKIRANTHAPRDSTIVLTTHQTLYPPGRIIHIVRRHPTDEE</sequence>
<dbReference type="EMBL" id="CAJPEV010009450">
    <property type="protein sequence ID" value="CAG0905676.1"/>
    <property type="molecule type" value="Genomic_DNA"/>
</dbReference>